<feature type="compositionally biased region" description="Acidic residues" evidence="1">
    <location>
        <begin position="113"/>
        <end position="124"/>
    </location>
</feature>
<gene>
    <name evidence="2" type="ORF">FA13DRAFT_1733605</name>
</gene>
<evidence type="ECO:0000313" key="3">
    <source>
        <dbReference type="Proteomes" id="UP000298030"/>
    </source>
</evidence>
<evidence type="ECO:0000256" key="1">
    <source>
        <dbReference type="SAM" id="MobiDB-lite"/>
    </source>
</evidence>
<protein>
    <recommendedName>
        <fullName evidence="4">F-box domain-containing protein</fullName>
    </recommendedName>
</protein>
<dbReference type="AlphaFoldDB" id="A0A4Y7T8H7"/>
<dbReference type="SUPFAM" id="SSF52047">
    <property type="entry name" value="RNI-like"/>
    <property type="match status" value="1"/>
</dbReference>
<reference evidence="2 3" key="1">
    <citation type="journal article" date="2019" name="Nat. Ecol. Evol.">
        <title>Megaphylogeny resolves global patterns of mushroom evolution.</title>
        <authorList>
            <person name="Varga T."/>
            <person name="Krizsan K."/>
            <person name="Foldi C."/>
            <person name="Dima B."/>
            <person name="Sanchez-Garcia M."/>
            <person name="Sanchez-Ramirez S."/>
            <person name="Szollosi G.J."/>
            <person name="Szarkandi J.G."/>
            <person name="Papp V."/>
            <person name="Albert L."/>
            <person name="Andreopoulos W."/>
            <person name="Angelini C."/>
            <person name="Antonin V."/>
            <person name="Barry K.W."/>
            <person name="Bougher N.L."/>
            <person name="Buchanan P."/>
            <person name="Buyck B."/>
            <person name="Bense V."/>
            <person name="Catcheside P."/>
            <person name="Chovatia M."/>
            <person name="Cooper J."/>
            <person name="Damon W."/>
            <person name="Desjardin D."/>
            <person name="Finy P."/>
            <person name="Geml J."/>
            <person name="Haridas S."/>
            <person name="Hughes K."/>
            <person name="Justo A."/>
            <person name="Karasinski D."/>
            <person name="Kautmanova I."/>
            <person name="Kiss B."/>
            <person name="Kocsube S."/>
            <person name="Kotiranta H."/>
            <person name="LaButti K.M."/>
            <person name="Lechner B.E."/>
            <person name="Liimatainen K."/>
            <person name="Lipzen A."/>
            <person name="Lukacs Z."/>
            <person name="Mihaltcheva S."/>
            <person name="Morgado L.N."/>
            <person name="Niskanen T."/>
            <person name="Noordeloos M.E."/>
            <person name="Ohm R.A."/>
            <person name="Ortiz-Santana B."/>
            <person name="Ovrebo C."/>
            <person name="Racz N."/>
            <person name="Riley R."/>
            <person name="Savchenko A."/>
            <person name="Shiryaev A."/>
            <person name="Soop K."/>
            <person name="Spirin V."/>
            <person name="Szebenyi C."/>
            <person name="Tomsovsky M."/>
            <person name="Tulloss R.E."/>
            <person name="Uehling J."/>
            <person name="Grigoriev I.V."/>
            <person name="Vagvolgyi C."/>
            <person name="Papp T."/>
            <person name="Martin F.M."/>
            <person name="Miettinen O."/>
            <person name="Hibbett D.S."/>
            <person name="Nagy L.G."/>
        </authorList>
    </citation>
    <scope>NUCLEOTIDE SEQUENCE [LARGE SCALE GENOMIC DNA]</scope>
    <source>
        <strain evidence="2 3">FP101781</strain>
    </source>
</reference>
<dbReference type="OrthoDB" id="2846292at2759"/>
<feature type="region of interest" description="Disordered" evidence="1">
    <location>
        <begin position="74"/>
        <end position="133"/>
    </location>
</feature>
<name>A0A4Y7T8H7_COPMI</name>
<proteinExistence type="predicted"/>
<organism evidence="2 3">
    <name type="scientific">Coprinellus micaceus</name>
    <name type="common">Glistening ink-cap mushroom</name>
    <name type="synonym">Coprinus micaceus</name>
    <dbReference type="NCBI Taxonomy" id="71717"/>
    <lineage>
        <taxon>Eukaryota</taxon>
        <taxon>Fungi</taxon>
        <taxon>Dikarya</taxon>
        <taxon>Basidiomycota</taxon>
        <taxon>Agaricomycotina</taxon>
        <taxon>Agaricomycetes</taxon>
        <taxon>Agaricomycetidae</taxon>
        <taxon>Agaricales</taxon>
        <taxon>Agaricineae</taxon>
        <taxon>Psathyrellaceae</taxon>
        <taxon>Coprinellus</taxon>
    </lineage>
</organism>
<sequence>MSFVTKLPLEIVHEIFLLSIDLSQFHPWNPDSLSMELYDYPNLLASICHAWTDVALSCPLLWSTLPIMIQPVAERGSEDEDEDQDGSDSHDDEYDDYPVEERSNEAEHGRDDEQSDEEEDEPEDGIPANVECLPPEPEVARWISRSGSSPLKITVRPWVDEDEDWPEFKAAYGLLLTSLLETTLFPHHHRWAELSLRLMSLPSLQDTLSGLVPAPEYAKLKEISINGLDEACRRGEGASPIVQAIVHLFSHSPRLSSLALYQVDVHPESTTLIKSSISWKQISSIYVSRLLGKQYSAHEILHLLQHDGAPNLSYLGISMHRTEPGKDLGPLHIHHNRLRELDLHESCPTQFLAFITHVTLPNLHTLSIPPDCHEDVFDGHGVDCAYQAISKFNVAVPSFIRRSRCALKRLHFHQDNIVPSNHEVFPLLQAVNKSIEHLEILVGSHEIGKVLAWLTSKRASLSMDDFEADEIANTPAVGITCPRLHHLTIAIWPDDDDALDEYSSAVIDMIECRWDSSRGLELFVQGQYIDVGMRSDVAAEDMVRPADVTRLEVLAASETGVRAASLKFNSRIRLTTGRTSYGVFERFAAIQTVFDTWRR</sequence>
<evidence type="ECO:0008006" key="4">
    <source>
        <dbReference type="Google" id="ProtNLM"/>
    </source>
</evidence>
<dbReference type="Gene3D" id="3.80.10.10">
    <property type="entry name" value="Ribonuclease Inhibitor"/>
    <property type="match status" value="1"/>
</dbReference>
<dbReference type="EMBL" id="QPFP01000023">
    <property type="protein sequence ID" value="TEB30301.1"/>
    <property type="molecule type" value="Genomic_DNA"/>
</dbReference>
<feature type="compositionally biased region" description="Basic and acidic residues" evidence="1">
    <location>
        <begin position="99"/>
        <end position="112"/>
    </location>
</feature>
<keyword evidence="3" id="KW-1185">Reference proteome</keyword>
<feature type="compositionally biased region" description="Acidic residues" evidence="1">
    <location>
        <begin position="77"/>
        <end position="98"/>
    </location>
</feature>
<evidence type="ECO:0000313" key="2">
    <source>
        <dbReference type="EMBL" id="TEB30301.1"/>
    </source>
</evidence>
<comment type="caution">
    <text evidence="2">The sequence shown here is derived from an EMBL/GenBank/DDBJ whole genome shotgun (WGS) entry which is preliminary data.</text>
</comment>
<accession>A0A4Y7T8H7</accession>
<dbReference type="InterPro" id="IPR032675">
    <property type="entry name" value="LRR_dom_sf"/>
</dbReference>
<dbReference type="Proteomes" id="UP000298030">
    <property type="component" value="Unassembled WGS sequence"/>
</dbReference>